<evidence type="ECO:0000313" key="1">
    <source>
        <dbReference type="EMBL" id="PEG32217.1"/>
    </source>
</evidence>
<protein>
    <recommendedName>
        <fullName evidence="3">Class I SAM-dependent methyltransferase</fullName>
    </recommendedName>
</protein>
<dbReference type="OrthoDB" id="9771846at2"/>
<proteinExistence type="predicted"/>
<reference evidence="1 2" key="1">
    <citation type="submission" date="2017-10" db="EMBL/GenBank/DDBJ databases">
        <title>Effective Description of Clostridium neonatale sp. nov. linked to necrotizing enterocolitis in neonates and a clarification of species assignable to the genus Clostridium (Prazmowski 1880) emend. Lawson and Rainey 2016.</title>
        <authorList>
            <person name="Bernard K."/>
            <person name="Burdz T."/>
            <person name="Wiebe D."/>
            <person name="Balcewich B."/>
            <person name="Alfa M."/>
            <person name="Bernier A.-M."/>
        </authorList>
    </citation>
    <scope>NUCLEOTIDE SEQUENCE [LARGE SCALE GENOMIC DNA]</scope>
    <source>
        <strain evidence="1 2">LCDC99A005</strain>
    </source>
</reference>
<comment type="caution">
    <text evidence="1">The sequence shown here is derived from an EMBL/GenBank/DDBJ whole genome shotgun (WGS) entry which is preliminary data.</text>
</comment>
<dbReference type="Gene3D" id="3.40.50.150">
    <property type="entry name" value="Vaccinia Virus protein VP39"/>
    <property type="match status" value="1"/>
</dbReference>
<dbReference type="Gene3D" id="3.40.50.720">
    <property type="entry name" value="NAD(P)-binding Rossmann-like Domain"/>
    <property type="match status" value="1"/>
</dbReference>
<evidence type="ECO:0000313" key="2">
    <source>
        <dbReference type="Proteomes" id="UP000220840"/>
    </source>
</evidence>
<keyword evidence="2" id="KW-1185">Reference proteome</keyword>
<dbReference type="Proteomes" id="UP000220840">
    <property type="component" value="Unassembled WGS sequence"/>
</dbReference>
<dbReference type="EMBL" id="PDCJ01000001">
    <property type="protein sequence ID" value="PEG32217.1"/>
    <property type="molecule type" value="Genomic_DNA"/>
</dbReference>
<dbReference type="InterPro" id="IPR029063">
    <property type="entry name" value="SAM-dependent_MTases_sf"/>
</dbReference>
<evidence type="ECO:0008006" key="3">
    <source>
        <dbReference type="Google" id="ProtNLM"/>
    </source>
</evidence>
<name>A0A2A7ML25_9CLOT</name>
<dbReference type="SUPFAM" id="SSF53335">
    <property type="entry name" value="S-adenosyl-L-methionine-dependent methyltransferases"/>
    <property type="match status" value="1"/>
</dbReference>
<accession>A0A2A7ML25</accession>
<dbReference type="AlphaFoldDB" id="A0A2A7ML25"/>
<organism evidence="1 2">
    <name type="scientific">Clostridium neonatale</name>
    <dbReference type="NCBI Taxonomy" id="137838"/>
    <lineage>
        <taxon>Bacteria</taxon>
        <taxon>Bacillati</taxon>
        <taxon>Bacillota</taxon>
        <taxon>Clostridia</taxon>
        <taxon>Eubacteriales</taxon>
        <taxon>Clostridiaceae</taxon>
        <taxon>Clostridium</taxon>
    </lineage>
</organism>
<dbReference type="RefSeq" id="WP_058296363.1">
    <property type="nucleotide sequence ID" value="NZ_CAMRXG010000021.1"/>
</dbReference>
<dbReference type="STRING" id="137838.GCA_001458595_03717"/>
<sequence length="323" mass="37242">MKKKAVIIGASKKGLIAYHAYNDQYDIVKFLDNNPNLYEKKIQGIDIQAVNKIVNIEYDVIIIASQYYDEIKIQLKNLNVKDNILVFDYSLEGKGDYLNWNEDNTEIYKYIQGELFSGGISINFDGTAVFKERETVIEDLIENRKVIHLGCCDHLCVIEEKIRTNKWLHAKISNKAEKCIGIDINDEAVKLSSRYSDNIICGNILEEINEISIEQWDDLLIPDVLEHISNPVEFLSKIKENYKNTIERIIVSVPNAFSKYQFIRLNNNIECINSDHRYQFTPYTIAKVLNDAGYRIDKLIMCGTVEKVTKDINMPNIVVIAKM</sequence>
<gene>
    <name evidence="1" type="ORF">CQ394_11140</name>
</gene>